<dbReference type="InterPro" id="IPR017939">
    <property type="entry name" value="G-Glutamylcylcotransferase"/>
</dbReference>
<evidence type="ECO:0000256" key="4">
    <source>
        <dbReference type="PIRSR" id="PIRSR617939-2"/>
    </source>
</evidence>
<proteinExistence type="predicted"/>
<keyword evidence="5" id="KW-0812">Transmembrane</keyword>
<keyword evidence="2" id="KW-0456">Lyase</keyword>
<evidence type="ECO:0000256" key="2">
    <source>
        <dbReference type="ARBA" id="ARBA00023239"/>
    </source>
</evidence>
<feature type="transmembrane region" description="Helical" evidence="5">
    <location>
        <begin position="298"/>
        <end position="318"/>
    </location>
</feature>
<dbReference type="GO" id="GO:0003839">
    <property type="term" value="F:gamma-glutamylcyclotransferase activity"/>
    <property type="evidence" value="ECO:0007669"/>
    <property type="project" value="UniProtKB-EC"/>
</dbReference>
<evidence type="ECO:0000256" key="3">
    <source>
        <dbReference type="PIRSR" id="PIRSR617939-1"/>
    </source>
</evidence>
<dbReference type="CDD" id="cd06661">
    <property type="entry name" value="GGCT_like"/>
    <property type="match status" value="1"/>
</dbReference>
<organism evidence="6 7">
    <name type="scientific">Botryosphaeria dothidea</name>
    <dbReference type="NCBI Taxonomy" id="55169"/>
    <lineage>
        <taxon>Eukaryota</taxon>
        <taxon>Fungi</taxon>
        <taxon>Dikarya</taxon>
        <taxon>Ascomycota</taxon>
        <taxon>Pezizomycotina</taxon>
        <taxon>Dothideomycetes</taxon>
        <taxon>Dothideomycetes incertae sedis</taxon>
        <taxon>Botryosphaeriales</taxon>
        <taxon>Botryosphaeriaceae</taxon>
        <taxon>Botryosphaeria</taxon>
    </lineage>
</organism>
<feature type="transmembrane region" description="Helical" evidence="5">
    <location>
        <begin position="388"/>
        <end position="409"/>
    </location>
</feature>
<dbReference type="InterPro" id="IPR013024">
    <property type="entry name" value="GGCT-like"/>
</dbReference>
<feature type="transmembrane region" description="Helical" evidence="5">
    <location>
        <begin position="257"/>
        <end position="277"/>
    </location>
</feature>
<feature type="active site" description="Proton acceptor" evidence="3">
    <location>
        <position position="543"/>
    </location>
</feature>
<dbReference type="EMBL" id="WWBZ02000013">
    <property type="protein sequence ID" value="KAF4310657.1"/>
    <property type="molecule type" value="Genomic_DNA"/>
</dbReference>
<dbReference type="EC" id="4.3.2.9" evidence="1"/>
<dbReference type="OrthoDB" id="2017317at2759"/>
<feature type="transmembrane region" description="Helical" evidence="5">
    <location>
        <begin position="156"/>
        <end position="174"/>
    </location>
</feature>
<keyword evidence="7" id="KW-1185">Reference proteome</keyword>
<reference evidence="6" key="1">
    <citation type="submission" date="2020-04" db="EMBL/GenBank/DDBJ databases">
        <title>Genome Assembly and Annotation of Botryosphaeria dothidea sdau 11-99, a Latent Pathogen of Apple Fruit Ring Rot in China.</title>
        <authorList>
            <person name="Yu C."/>
            <person name="Diao Y."/>
            <person name="Lu Q."/>
            <person name="Zhao J."/>
            <person name="Cui S."/>
            <person name="Peng C."/>
            <person name="He B."/>
            <person name="Liu H."/>
        </authorList>
    </citation>
    <scope>NUCLEOTIDE SEQUENCE [LARGE SCALE GENOMIC DNA]</scope>
    <source>
        <strain evidence="6">Sdau11-99</strain>
    </source>
</reference>
<dbReference type="PANTHER" id="PTHR12935">
    <property type="entry name" value="GAMMA-GLUTAMYLCYCLOTRANSFERASE"/>
    <property type="match status" value="1"/>
</dbReference>
<dbReference type="SUPFAM" id="SSF103473">
    <property type="entry name" value="MFS general substrate transporter"/>
    <property type="match status" value="1"/>
</dbReference>
<dbReference type="Gene3D" id="3.10.490.10">
    <property type="entry name" value="Gamma-glutamyl cyclotransferase-like"/>
    <property type="match status" value="1"/>
</dbReference>
<feature type="transmembrane region" description="Helical" evidence="5">
    <location>
        <begin position="128"/>
        <end position="150"/>
    </location>
</feature>
<feature type="transmembrane region" description="Helical" evidence="5">
    <location>
        <begin position="35"/>
        <end position="55"/>
    </location>
</feature>
<comment type="caution">
    <text evidence="6">The sequence shown here is derived from an EMBL/GenBank/DDBJ whole genome shotgun (WGS) entry which is preliminary data.</text>
</comment>
<dbReference type="PANTHER" id="PTHR12935:SF0">
    <property type="entry name" value="GAMMA-GLUTAMYLCYCLOTRANSFERASE"/>
    <property type="match status" value="1"/>
</dbReference>
<keyword evidence="5" id="KW-0472">Membrane</keyword>
<dbReference type="Proteomes" id="UP000572817">
    <property type="component" value="Unassembled WGS sequence"/>
</dbReference>
<sequence>MGMAATSATTIFAYQTLLCRNPGNCSPHEKERYSATVALSVTIANFCAVLVLWLVPFLQQGSPKTTLYFWLFARSTGVAILALGVYCESVWIALFGRVFEGCATDNILQLALNTLYVRAPQASQASRLFGISLALYMVGQALGPILAGLFTDFRTSFVIAVLTFALTFTYLFSLPASCIPEKEREIPVDVASADERGAPTALVKRLLQPLRAAALERRIWGPGAALLLFLAAVSYVYPALLVFTSVRYGFTGKENGWIVSLAAASSSAYLFVVHVLWPRLQPAASTGTDKEPRSVSNASLGNTVASMLLLGGVFPLIGLTTRPWQVFSLTALASMGLSAPSFIKSYAVGLVDDATQALATLALMETCGALLSPILLGSAQSGRSEASALFVASVLIAGALACLLAGAALQEAESVGDRGLGARPAQNPLYVHIHSASPVPSATAIPAMDVSRGDKVWYLAYGSNMSSSTFRGARGIAPLAEVAVRVPGWALTFDIYGLPYREPAFASIAPLSPGALGRAKTPDVHGVAYLVTREQYVSILASEAGDVVYNEAELLAEPLDPHGAAAVVGEPCGALRVATLVAGFACSPPRLASARYKDIMVEGAAEASLPDAYQSYLQQLPCYRPPASVRRRIGAALFLAIYLPLFQIAELLSKATKNADGRGNVPPVVKSIVRCLLFVMWLHHDYVHAPLWGRGDGLDDVGGLEWSANG</sequence>
<dbReference type="AlphaFoldDB" id="A0A8H4J2K8"/>
<name>A0A8H4J2K8_9PEZI</name>
<feature type="binding site" evidence="4">
    <location>
        <position position="596"/>
    </location>
    <ligand>
        <name>substrate</name>
    </ligand>
</feature>
<evidence type="ECO:0000313" key="7">
    <source>
        <dbReference type="Proteomes" id="UP000572817"/>
    </source>
</evidence>
<evidence type="ECO:0000256" key="1">
    <source>
        <dbReference type="ARBA" id="ARBA00012346"/>
    </source>
</evidence>
<feature type="binding site" evidence="4">
    <location>
        <begin position="458"/>
        <end position="463"/>
    </location>
    <ligand>
        <name>substrate</name>
    </ligand>
</feature>
<feature type="transmembrane region" description="Helical" evidence="5">
    <location>
        <begin position="355"/>
        <end position="376"/>
    </location>
</feature>
<feature type="transmembrane region" description="Helical" evidence="5">
    <location>
        <begin position="219"/>
        <end position="237"/>
    </location>
</feature>
<gene>
    <name evidence="6" type="ORF">GTA08_BOTSDO13759</name>
</gene>
<evidence type="ECO:0000313" key="6">
    <source>
        <dbReference type="EMBL" id="KAF4310657.1"/>
    </source>
</evidence>
<evidence type="ECO:0000256" key="5">
    <source>
        <dbReference type="SAM" id="Phobius"/>
    </source>
</evidence>
<dbReference type="InterPro" id="IPR036259">
    <property type="entry name" value="MFS_trans_sf"/>
</dbReference>
<protein>
    <recommendedName>
        <fullName evidence="1">gamma-glutamylcyclotransferase</fullName>
        <ecNumber evidence="1">4.3.2.9</ecNumber>
    </recommendedName>
</protein>
<keyword evidence="5" id="KW-1133">Transmembrane helix</keyword>
<dbReference type="Gene3D" id="1.20.1250.20">
    <property type="entry name" value="MFS general substrate transporter like domains"/>
    <property type="match status" value="1"/>
</dbReference>
<accession>A0A8H4J2K8</accession>